<protein>
    <recommendedName>
        <fullName evidence="6">SURF1-like protein</fullName>
    </recommendedName>
</protein>
<keyword evidence="6" id="KW-1003">Cell membrane</keyword>
<name>A0A286DA00_9GAMM</name>
<keyword evidence="3 6" id="KW-0812">Transmembrane</keyword>
<accession>A0A286DA00</accession>
<dbReference type="PANTHER" id="PTHR23427">
    <property type="entry name" value="SURFEIT LOCUS PROTEIN"/>
    <property type="match status" value="1"/>
</dbReference>
<comment type="similarity">
    <text evidence="2 6">Belongs to the SURF1 family.</text>
</comment>
<evidence type="ECO:0000256" key="4">
    <source>
        <dbReference type="ARBA" id="ARBA00022989"/>
    </source>
</evidence>
<dbReference type="InterPro" id="IPR045214">
    <property type="entry name" value="Surf1/Surf4"/>
</dbReference>
<dbReference type="PANTHER" id="PTHR23427:SF2">
    <property type="entry name" value="SURFEIT LOCUS PROTEIN 1"/>
    <property type="match status" value="1"/>
</dbReference>
<dbReference type="AlphaFoldDB" id="A0A286DA00"/>
<keyword evidence="4 6" id="KW-1133">Transmembrane helix</keyword>
<feature type="transmembrane region" description="Helical" evidence="6">
    <location>
        <begin position="227"/>
        <end position="247"/>
    </location>
</feature>
<evidence type="ECO:0000256" key="2">
    <source>
        <dbReference type="ARBA" id="ARBA00007165"/>
    </source>
</evidence>
<evidence type="ECO:0000256" key="5">
    <source>
        <dbReference type="ARBA" id="ARBA00023136"/>
    </source>
</evidence>
<evidence type="ECO:0000313" key="7">
    <source>
        <dbReference type="EMBL" id="SOD55452.1"/>
    </source>
</evidence>
<evidence type="ECO:0000256" key="1">
    <source>
        <dbReference type="ARBA" id="ARBA00004370"/>
    </source>
</evidence>
<sequence>MLQKRIIAAAGKILVSRRMPLALGWGLALLAMAAFSALGSWQLGRAKQKQAMLAAVQQVLAQRDSPMSMSAAADDSQATRYGWVAGQGRFISAPAVLLDNQTRDGRVGVRAYRAFQPVASATPLLVELGWLPLPPDRQLPTVPLPAGVQAFRGLLTPPPSPGLVNARPARQADGTLLVAALDLRQLAPALQLDALAPRVLKLDPDLPLGYARDLEILPNTLPPERHLGYAVQWFGLALAVLVTALVLTARTRRGKGAIGGRP</sequence>
<keyword evidence="5 6" id="KW-0472">Membrane</keyword>
<comment type="caution">
    <text evidence="6">Lacks conserved residue(s) required for the propagation of feature annotation.</text>
</comment>
<proteinExistence type="inferred from homology"/>
<evidence type="ECO:0000256" key="6">
    <source>
        <dbReference type="RuleBase" id="RU363076"/>
    </source>
</evidence>
<dbReference type="Proteomes" id="UP000219374">
    <property type="component" value="Unassembled WGS sequence"/>
</dbReference>
<dbReference type="Pfam" id="PF02104">
    <property type="entry name" value="SURF1"/>
    <property type="match status" value="1"/>
</dbReference>
<reference evidence="7 8" key="1">
    <citation type="submission" date="2017-09" db="EMBL/GenBank/DDBJ databases">
        <authorList>
            <person name="Ehlers B."/>
            <person name="Leendertz F.H."/>
        </authorList>
    </citation>
    <scope>NUCLEOTIDE SEQUENCE [LARGE SCALE GENOMIC DNA]</scope>
    <source>
        <strain evidence="7 8">CGMCC 1.10978</strain>
    </source>
</reference>
<dbReference type="GO" id="GO:0005886">
    <property type="term" value="C:plasma membrane"/>
    <property type="evidence" value="ECO:0007669"/>
    <property type="project" value="UniProtKB-SubCell"/>
</dbReference>
<dbReference type="PROSITE" id="PS50895">
    <property type="entry name" value="SURF1"/>
    <property type="match status" value="1"/>
</dbReference>
<evidence type="ECO:0000256" key="3">
    <source>
        <dbReference type="ARBA" id="ARBA00022692"/>
    </source>
</evidence>
<dbReference type="InterPro" id="IPR002994">
    <property type="entry name" value="Surf1/Shy1"/>
</dbReference>
<evidence type="ECO:0000313" key="8">
    <source>
        <dbReference type="Proteomes" id="UP000219374"/>
    </source>
</evidence>
<organism evidence="7 8">
    <name type="scientific">Pseudoxanthomonas wuyuanensis</name>
    <dbReference type="NCBI Taxonomy" id="1073196"/>
    <lineage>
        <taxon>Bacteria</taxon>
        <taxon>Pseudomonadati</taxon>
        <taxon>Pseudomonadota</taxon>
        <taxon>Gammaproteobacteria</taxon>
        <taxon>Lysobacterales</taxon>
        <taxon>Lysobacteraceae</taxon>
        <taxon>Pseudoxanthomonas</taxon>
    </lineage>
</organism>
<comment type="subcellular location">
    <subcellularLocation>
        <location evidence="6">Cell membrane</location>
        <topology evidence="6">Multi-pass membrane protein</topology>
    </subcellularLocation>
    <subcellularLocation>
        <location evidence="1">Membrane</location>
    </subcellularLocation>
</comment>
<dbReference type="EMBL" id="OCND01000007">
    <property type="protein sequence ID" value="SOD55452.1"/>
    <property type="molecule type" value="Genomic_DNA"/>
</dbReference>
<keyword evidence="8" id="KW-1185">Reference proteome</keyword>
<gene>
    <name evidence="7" type="ORF">SAMN06296416_107130</name>
</gene>
<dbReference type="CDD" id="cd06662">
    <property type="entry name" value="SURF1"/>
    <property type="match status" value="1"/>
</dbReference>